<accession>A0A0M8N1R1</accession>
<proteinExistence type="predicted"/>
<keyword evidence="1" id="KW-0472">Membrane</keyword>
<sequence length="157" mass="17196">MALPRSLPPTIITSINVGLALGGYVLTIPFKNDKFPGPAIALWFRDFFQPGFISITTLAALTLTTGFRAFRTKPASASEVHRAKAKTASRWAAAGLTFTLLHFTYGNTVLAIMDRISSKPEAAQTEMASWMSMHILRTLTTDIPAWLCFIGALTYEI</sequence>
<keyword evidence="3" id="KW-1185">Reference proteome</keyword>
<dbReference type="STRING" id="150374.A0A0M8N1R1"/>
<evidence type="ECO:0000256" key="1">
    <source>
        <dbReference type="SAM" id="Phobius"/>
    </source>
</evidence>
<keyword evidence="1" id="KW-0812">Transmembrane</keyword>
<dbReference type="Proteomes" id="UP000053831">
    <property type="component" value="Unassembled WGS sequence"/>
</dbReference>
<protein>
    <submittedName>
        <fullName evidence="2">Uncharacterized protein</fullName>
    </submittedName>
</protein>
<evidence type="ECO:0000313" key="3">
    <source>
        <dbReference type="Proteomes" id="UP000053831"/>
    </source>
</evidence>
<organism evidence="2 3">
    <name type="scientific">Escovopsis weberi</name>
    <dbReference type="NCBI Taxonomy" id="150374"/>
    <lineage>
        <taxon>Eukaryota</taxon>
        <taxon>Fungi</taxon>
        <taxon>Dikarya</taxon>
        <taxon>Ascomycota</taxon>
        <taxon>Pezizomycotina</taxon>
        <taxon>Sordariomycetes</taxon>
        <taxon>Hypocreomycetidae</taxon>
        <taxon>Hypocreales</taxon>
        <taxon>Hypocreaceae</taxon>
        <taxon>Escovopsis</taxon>
    </lineage>
</organism>
<dbReference type="EMBL" id="LGSR01000011">
    <property type="protein sequence ID" value="KOS21327.1"/>
    <property type="molecule type" value="Genomic_DNA"/>
</dbReference>
<feature type="transmembrane region" description="Helical" evidence="1">
    <location>
        <begin position="7"/>
        <end position="27"/>
    </location>
</feature>
<feature type="transmembrane region" description="Helical" evidence="1">
    <location>
        <begin position="91"/>
        <end position="113"/>
    </location>
</feature>
<feature type="transmembrane region" description="Helical" evidence="1">
    <location>
        <begin position="133"/>
        <end position="155"/>
    </location>
</feature>
<dbReference type="OrthoDB" id="1523883at2759"/>
<evidence type="ECO:0000313" key="2">
    <source>
        <dbReference type="EMBL" id="KOS21327.1"/>
    </source>
</evidence>
<comment type="caution">
    <text evidence="2">The sequence shown here is derived from an EMBL/GenBank/DDBJ whole genome shotgun (WGS) entry which is preliminary data.</text>
</comment>
<gene>
    <name evidence="2" type="ORF">ESCO_006788</name>
</gene>
<reference evidence="2 3" key="1">
    <citation type="submission" date="2015-07" db="EMBL/GenBank/DDBJ databases">
        <title>The genome of the fungus Escovopsis weberi, a specialized disease agent of ant agriculture.</title>
        <authorList>
            <person name="de Man T.J."/>
            <person name="Stajich J.E."/>
            <person name="Kubicek C.P."/>
            <person name="Chenthamara K."/>
            <person name="Atanasova L."/>
            <person name="Druzhinina I.S."/>
            <person name="Birnbaum S."/>
            <person name="Barribeau S.M."/>
            <person name="Teiling C."/>
            <person name="Suen G."/>
            <person name="Currie C."/>
            <person name="Gerardo N.M."/>
        </authorList>
    </citation>
    <scope>NUCLEOTIDE SEQUENCE [LARGE SCALE GENOMIC DNA]</scope>
</reference>
<feature type="transmembrane region" description="Helical" evidence="1">
    <location>
        <begin position="47"/>
        <end position="70"/>
    </location>
</feature>
<keyword evidence="1" id="KW-1133">Transmembrane helix</keyword>
<name>A0A0M8N1R1_ESCWE</name>
<dbReference type="AlphaFoldDB" id="A0A0M8N1R1"/>